<dbReference type="SMART" id="SM00173">
    <property type="entry name" value="RAS"/>
    <property type="match status" value="1"/>
</dbReference>
<dbReference type="GO" id="GO:0005770">
    <property type="term" value="C:late endosome"/>
    <property type="evidence" value="ECO:0007669"/>
    <property type="project" value="TreeGrafter"/>
</dbReference>
<dbReference type="InterPro" id="IPR005225">
    <property type="entry name" value="Small_GTP-bd"/>
</dbReference>
<evidence type="ECO:0000256" key="5">
    <source>
        <dbReference type="ARBA" id="ARBA00023289"/>
    </source>
</evidence>
<dbReference type="PROSITE" id="PS51421">
    <property type="entry name" value="RAS"/>
    <property type="match status" value="1"/>
</dbReference>
<dbReference type="FunFam" id="3.40.50.300:FF:001447">
    <property type="entry name" value="Ras-related protein Rab-1B"/>
    <property type="match status" value="1"/>
</dbReference>
<dbReference type="GO" id="GO:0090385">
    <property type="term" value="P:phagosome-lysosome fusion"/>
    <property type="evidence" value="ECO:0007669"/>
    <property type="project" value="TreeGrafter"/>
</dbReference>
<dbReference type="GO" id="GO:0005764">
    <property type="term" value="C:lysosome"/>
    <property type="evidence" value="ECO:0007669"/>
    <property type="project" value="TreeGrafter"/>
</dbReference>
<dbReference type="SMART" id="SM00176">
    <property type="entry name" value="RAN"/>
    <property type="match status" value="1"/>
</dbReference>
<dbReference type="GO" id="GO:0008333">
    <property type="term" value="P:endosome to lysosome transport"/>
    <property type="evidence" value="ECO:0007669"/>
    <property type="project" value="TreeGrafter"/>
</dbReference>
<dbReference type="PANTHER" id="PTHR47981">
    <property type="entry name" value="RAB FAMILY"/>
    <property type="match status" value="1"/>
</dbReference>
<dbReference type="GO" id="GO:0003924">
    <property type="term" value="F:GTPase activity"/>
    <property type="evidence" value="ECO:0007669"/>
    <property type="project" value="UniProtKB-UniRule"/>
</dbReference>
<keyword evidence="3 6" id="KW-0342">GTP-binding</keyword>
<protein>
    <recommendedName>
        <fullName evidence="6">Ras-related protein Rab</fullName>
    </recommendedName>
</protein>
<organism evidence="8 9">
    <name type="scientific">Adineta ricciae</name>
    <name type="common">Rotifer</name>
    <dbReference type="NCBI Taxonomy" id="249248"/>
    <lineage>
        <taxon>Eukaryota</taxon>
        <taxon>Metazoa</taxon>
        <taxon>Spiralia</taxon>
        <taxon>Gnathifera</taxon>
        <taxon>Rotifera</taxon>
        <taxon>Eurotatoria</taxon>
        <taxon>Bdelloidea</taxon>
        <taxon>Adinetida</taxon>
        <taxon>Adinetidae</taxon>
        <taxon>Adineta</taxon>
    </lineage>
</organism>
<accession>A0A814PUL7</accession>
<dbReference type="NCBIfam" id="TIGR00231">
    <property type="entry name" value="small_GTP"/>
    <property type="match status" value="1"/>
</dbReference>
<sequence>MTTTPSAPPATGEQKREYLFKVLVIGELATGKTALVKRYVHNFFSEHYRATIGVDFALKIVKYDEDTVIRLQLWDIAGQERFGNMTRVYYKEADIAGQERFGNMTRVYYKEAVGCFIVFDVTRGSTFEAVTKWKADLDNKVQLPDGNPVPCVLLANKCDLVKEGLVNDASQMDEFCREKGFAKWFETSAKENINIEASARFLISEIMEHTEQLQPRVPGQATRNNTITVVDKQSKKEQSGRKCCGGASGDSQDT</sequence>
<dbReference type="Gene3D" id="3.40.50.300">
    <property type="entry name" value="P-loop containing nucleotide triphosphate hydrolases"/>
    <property type="match status" value="2"/>
</dbReference>
<keyword evidence="5 6" id="KW-0636">Prenylation</keyword>
<dbReference type="AlphaFoldDB" id="A0A814PUL7"/>
<keyword evidence="2 6" id="KW-0547">Nucleotide-binding</keyword>
<evidence type="ECO:0000256" key="1">
    <source>
        <dbReference type="ARBA" id="ARBA00006270"/>
    </source>
</evidence>
<dbReference type="PROSITE" id="PS51420">
    <property type="entry name" value="RHO"/>
    <property type="match status" value="1"/>
</dbReference>
<dbReference type="GO" id="GO:0005802">
    <property type="term" value="C:trans-Golgi network"/>
    <property type="evidence" value="ECO:0007669"/>
    <property type="project" value="UniProtKB-UniRule"/>
</dbReference>
<dbReference type="GO" id="GO:0005525">
    <property type="term" value="F:GTP binding"/>
    <property type="evidence" value="ECO:0007669"/>
    <property type="project" value="UniProtKB-UniRule"/>
</dbReference>
<evidence type="ECO:0000313" key="9">
    <source>
        <dbReference type="Proteomes" id="UP000663852"/>
    </source>
</evidence>
<comment type="function">
    <text evidence="6">The small GTPases Rab are key regulators in vesicle trafficking.</text>
</comment>
<dbReference type="PANTHER" id="PTHR47981:SF39">
    <property type="entry name" value="RAS-RELATED PROTEIN RAB"/>
    <property type="match status" value="1"/>
</dbReference>
<keyword evidence="6" id="KW-0472">Membrane</keyword>
<dbReference type="SMART" id="SM00174">
    <property type="entry name" value="RHO"/>
    <property type="match status" value="1"/>
</dbReference>
<keyword evidence="4 6" id="KW-0449">Lipoprotein</keyword>
<dbReference type="Pfam" id="PF00071">
    <property type="entry name" value="Ras"/>
    <property type="match status" value="1"/>
</dbReference>
<evidence type="ECO:0000256" key="4">
    <source>
        <dbReference type="ARBA" id="ARBA00023288"/>
    </source>
</evidence>
<comment type="similarity">
    <text evidence="1 6">Belongs to the small GTPase superfamily. Rab family.</text>
</comment>
<evidence type="ECO:0000256" key="3">
    <source>
        <dbReference type="ARBA" id="ARBA00023134"/>
    </source>
</evidence>
<evidence type="ECO:0000313" key="8">
    <source>
        <dbReference type="EMBL" id="CAF1110664.1"/>
    </source>
</evidence>
<evidence type="ECO:0000256" key="2">
    <source>
        <dbReference type="ARBA" id="ARBA00022741"/>
    </source>
</evidence>
<dbReference type="InterPro" id="IPR001806">
    <property type="entry name" value="Small_GTPase"/>
</dbReference>
<feature type="region of interest" description="Disordered" evidence="7">
    <location>
        <begin position="231"/>
        <end position="254"/>
    </location>
</feature>
<reference evidence="8" key="1">
    <citation type="submission" date="2021-02" db="EMBL/GenBank/DDBJ databases">
        <authorList>
            <person name="Nowell W R."/>
        </authorList>
    </citation>
    <scope>NUCLEOTIDE SEQUENCE</scope>
</reference>
<dbReference type="PRINTS" id="PR00449">
    <property type="entry name" value="RASTRNSFRMNG"/>
</dbReference>
<dbReference type="GO" id="GO:0016020">
    <property type="term" value="C:membrane"/>
    <property type="evidence" value="ECO:0007669"/>
    <property type="project" value="UniProtKB-SubCell"/>
</dbReference>
<dbReference type="InterPro" id="IPR030697">
    <property type="entry name" value="Rab29/Rab38/Rab32"/>
</dbReference>
<comment type="caution">
    <text evidence="8">The sequence shown here is derived from an EMBL/GenBank/DDBJ whole genome shotgun (WGS) entry which is preliminary data.</text>
</comment>
<evidence type="ECO:0000256" key="6">
    <source>
        <dbReference type="RuleBase" id="RU367128"/>
    </source>
</evidence>
<dbReference type="SUPFAM" id="SSF52540">
    <property type="entry name" value="P-loop containing nucleoside triphosphate hydrolases"/>
    <property type="match status" value="1"/>
</dbReference>
<name>A0A814PUL7_ADIRI</name>
<evidence type="ECO:0000256" key="7">
    <source>
        <dbReference type="SAM" id="MobiDB-lite"/>
    </source>
</evidence>
<dbReference type="PROSITE" id="PS51419">
    <property type="entry name" value="RAB"/>
    <property type="match status" value="1"/>
</dbReference>
<dbReference type="GO" id="GO:0045335">
    <property type="term" value="C:phagocytic vesicle"/>
    <property type="evidence" value="ECO:0007669"/>
    <property type="project" value="TreeGrafter"/>
</dbReference>
<dbReference type="SMART" id="SM00175">
    <property type="entry name" value="RAB"/>
    <property type="match status" value="1"/>
</dbReference>
<comment type="subcellular location">
    <subcellularLocation>
        <location evidence="6">Membrane</location>
        <topology evidence="6">Lipid-anchor</topology>
    </subcellularLocation>
</comment>
<gene>
    <name evidence="8" type="ORF">EDS130_LOCUS20493</name>
</gene>
<dbReference type="OrthoDB" id="245989at2759"/>
<dbReference type="InterPro" id="IPR027417">
    <property type="entry name" value="P-loop_NTPase"/>
</dbReference>
<dbReference type="CDD" id="cd04107">
    <property type="entry name" value="Rab32_Rab38"/>
    <property type="match status" value="1"/>
</dbReference>
<proteinExistence type="inferred from homology"/>
<dbReference type="EMBL" id="CAJNOJ010000101">
    <property type="protein sequence ID" value="CAF1110664.1"/>
    <property type="molecule type" value="Genomic_DNA"/>
</dbReference>
<dbReference type="Proteomes" id="UP000663852">
    <property type="component" value="Unassembled WGS sequence"/>
</dbReference>